<comment type="caution">
    <text evidence="2">The sequence shown here is derived from an EMBL/GenBank/DDBJ whole genome shotgun (WGS) entry which is preliminary data.</text>
</comment>
<dbReference type="Proteomes" id="UP001146351">
    <property type="component" value="Unassembled WGS sequence"/>
</dbReference>
<evidence type="ECO:0000313" key="3">
    <source>
        <dbReference type="Proteomes" id="UP001146351"/>
    </source>
</evidence>
<proteinExistence type="predicted"/>
<dbReference type="OrthoDB" id="3140657at2759"/>
<dbReference type="AlphaFoldDB" id="A0A9W9I0Z6"/>
<protein>
    <recommendedName>
        <fullName evidence="1">F-box domain-containing protein</fullName>
    </recommendedName>
</protein>
<dbReference type="PANTHER" id="PTHR42057">
    <property type="entry name" value="F-BOX DOMAIN PROTEIN (AFU_ORTHOLOGUE AFUA_4G00200)"/>
    <property type="match status" value="1"/>
</dbReference>
<dbReference type="EMBL" id="JAPQKO010000005">
    <property type="protein sequence ID" value="KAJ5161458.1"/>
    <property type="molecule type" value="Genomic_DNA"/>
</dbReference>
<sequence length="87" mass="9890">MSSFLNLPSELLARTFAYANQPTLKALRQTCRHTSSLSTDQLYRTVRLKPDEASQNSLRGILNSPSLREIPRKIYMDTVDDGFVRST</sequence>
<organism evidence="2 3">
    <name type="scientific">Penicillium capsulatum</name>
    <dbReference type="NCBI Taxonomy" id="69766"/>
    <lineage>
        <taxon>Eukaryota</taxon>
        <taxon>Fungi</taxon>
        <taxon>Dikarya</taxon>
        <taxon>Ascomycota</taxon>
        <taxon>Pezizomycotina</taxon>
        <taxon>Eurotiomycetes</taxon>
        <taxon>Eurotiomycetidae</taxon>
        <taxon>Eurotiales</taxon>
        <taxon>Aspergillaceae</taxon>
        <taxon>Penicillium</taxon>
    </lineage>
</organism>
<evidence type="ECO:0000313" key="2">
    <source>
        <dbReference type="EMBL" id="KAJ5161458.1"/>
    </source>
</evidence>
<reference evidence="2" key="1">
    <citation type="submission" date="2022-11" db="EMBL/GenBank/DDBJ databases">
        <authorList>
            <person name="Petersen C."/>
        </authorList>
    </citation>
    <scope>NUCLEOTIDE SEQUENCE</scope>
    <source>
        <strain evidence="2">IBT 21917</strain>
    </source>
</reference>
<dbReference type="PROSITE" id="PS50181">
    <property type="entry name" value="FBOX"/>
    <property type="match status" value="1"/>
</dbReference>
<dbReference type="SUPFAM" id="SSF81383">
    <property type="entry name" value="F-box domain"/>
    <property type="match status" value="1"/>
</dbReference>
<evidence type="ECO:0000259" key="1">
    <source>
        <dbReference type="PROSITE" id="PS50181"/>
    </source>
</evidence>
<dbReference type="PANTHER" id="PTHR42057:SF2">
    <property type="entry name" value="F-BOX DOMAIN PROTEIN (AFU_ORTHOLOGUE AFUA_4G00200)-RELATED"/>
    <property type="match status" value="1"/>
</dbReference>
<name>A0A9W9I0Z6_9EURO</name>
<feature type="domain" description="F-box" evidence="1">
    <location>
        <begin position="1"/>
        <end position="46"/>
    </location>
</feature>
<gene>
    <name evidence="2" type="ORF">N7492_006850</name>
</gene>
<reference evidence="2" key="2">
    <citation type="journal article" date="2023" name="IMA Fungus">
        <title>Comparative genomic study of the Penicillium genus elucidates a diverse pangenome and 15 lateral gene transfer events.</title>
        <authorList>
            <person name="Petersen C."/>
            <person name="Sorensen T."/>
            <person name="Nielsen M.R."/>
            <person name="Sondergaard T.E."/>
            <person name="Sorensen J.L."/>
            <person name="Fitzpatrick D.A."/>
            <person name="Frisvad J.C."/>
            <person name="Nielsen K.L."/>
        </authorList>
    </citation>
    <scope>NUCLEOTIDE SEQUENCE</scope>
    <source>
        <strain evidence="2">IBT 21917</strain>
    </source>
</reference>
<dbReference type="InterPro" id="IPR036047">
    <property type="entry name" value="F-box-like_dom_sf"/>
</dbReference>
<dbReference type="Pfam" id="PF12937">
    <property type="entry name" value="F-box-like"/>
    <property type="match status" value="1"/>
</dbReference>
<keyword evidence="3" id="KW-1185">Reference proteome</keyword>
<accession>A0A9W9I0Z6</accession>
<dbReference type="InterPro" id="IPR001810">
    <property type="entry name" value="F-box_dom"/>
</dbReference>